<dbReference type="GO" id="GO:0003697">
    <property type="term" value="F:single-stranded DNA binding"/>
    <property type="evidence" value="ECO:0007669"/>
    <property type="project" value="UniProtKB-UniRule"/>
</dbReference>
<dbReference type="PANTHER" id="PTHR10302:SF27">
    <property type="entry name" value="SINGLE-STRANDED DNA-BINDING PROTEIN"/>
    <property type="match status" value="1"/>
</dbReference>
<dbReference type="HAMAP" id="MF_00984">
    <property type="entry name" value="SSB"/>
    <property type="match status" value="1"/>
</dbReference>
<evidence type="ECO:0000313" key="4">
    <source>
        <dbReference type="EMBL" id="MCP9761366.1"/>
    </source>
</evidence>
<keyword evidence="5" id="KW-1185">Reference proteome</keyword>
<dbReference type="InterPro" id="IPR000424">
    <property type="entry name" value="Primosome_PriB/ssb"/>
</dbReference>
<keyword evidence="1 2" id="KW-0238">DNA-binding</keyword>
<evidence type="ECO:0000256" key="3">
    <source>
        <dbReference type="PIRNR" id="PIRNR002070"/>
    </source>
</evidence>
<gene>
    <name evidence="4" type="primary">ssb</name>
    <name evidence="4" type="ORF">EGI31_00255</name>
</gene>
<comment type="caution">
    <text evidence="4">The sequence shown here is derived from an EMBL/GenBank/DDBJ whole genome shotgun (WGS) entry which is preliminary data.</text>
</comment>
<dbReference type="GO" id="GO:0006260">
    <property type="term" value="P:DNA replication"/>
    <property type="evidence" value="ECO:0007669"/>
    <property type="project" value="InterPro"/>
</dbReference>
<dbReference type="Proteomes" id="UP001204144">
    <property type="component" value="Unassembled WGS sequence"/>
</dbReference>
<reference evidence="4 5" key="1">
    <citation type="submission" date="2018-11" db="EMBL/GenBank/DDBJ databases">
        <title>Novel bacteria species description.</title>
        <authorList>
            <person name="Han J.-H."/>
        </authorList>
    </citation>
    <scope>NUCLEOTIDE SEQUENCE [LARGE SCALE GENOMIC DNA]</scope>
    <source>
        <strain evidence="4 5">KCTC23259</strain>
    </source>
</reference>
<dbReference type="CDD" id="cd04496">
    <property type="entry name" value="SSB_OBF"/>
    <property type="match status" value="1"/>
</dbReference>
<dbReference type="PROSITE" id="PS50935">
    <property type="entry name" value="SSB"/>
    <property type="match status" value="1"/>
</dbReference>
<dbReference type="GO" id="GO:0009295">
    <property type="term" value="C:nucleoid"/>
    <property type="evidence" value="ECO:0007669"/>
    <property type="project" value="TreeGrafter"/>
</dbReference>
<dbReference type="PIRSF" id="PIRSF002070">
    <property type="entry name" value="SSB"/>
    <property type="match status" value="1"/>
</dbReference>
<dbReference type="AlphaFoldDB" id="A0AAE3GZP7"/>
<evidence type="ECO:0000256" key="2">
    <source>
        <dbReference type="HAMAP-Rule" id="MF_00984"/>
    </source>
</evidence>
<dbReference type="EMBL" id="RJUF01000001">
    <property type="protein sequence ID" value="MCP9761366.1"/>
    <property type="molecule type" value="Genomic_DNA"/>
</dbReference>
<sequence length="114" mass="13083">MNTVKLIGNVGNNPNIRTFERSKLASFSLATKETFENQNQEEITNTQWHNIVAWGKVAEQCEELIAKGKFISIEGKLQTRNYLNKENRKVYITEVLATKVEEVATKSKTKTFFL</sequence>
<dbReference type="RefSeq" id="WP_255035099.1">
    <property type="nucleotide sequence ID" value="NZ_RJUF01000001.1"/>
</dbReference>
<comment type="caution">
    <text evidence="2">Lacks conserved residue(s) required for the propagation of feature annotation.</text>
</comment>
<dbReference type="NCBIfam" id="TIGR00621">
    <property type="entry name" value="ssb"/>
    <property type="match status" value="1"/>
</dbReference>
<proteinExistence type="inferred from homology"/>
<comment type="subunit">
    <text evidence="2">Homotetramer.</text>
</comment>
<name>A0AAE3GZP7_9BACT</name>
<dbReference type="PANTHER" id="PTHR10302">
    <property type="entry name" value="SINGLE-STRANDED DNA-BINDING PROTEIN"/>
    <property type="match status" value="1"/>
</dbReference>
<accession>A0AAE3GZP7</accession>
<dbReference type="InterPro" id="IPR012340">
    <property type="entry name" value="NA-bd_OB-fold"/>
</dbReference>
<evidence type="ECO:0000313" key="5">
    <source>
        <dbReference type="Proteomes" id="UP001204144"/>
    </source>
</evidence>
<dbReference type="Gene3D" id="2.40.50.140">
    <property type="entry name" value="Nucleic acid-binding proteins"/>
    <property type="match status" value="1"/>
</dbReference>
<dbReference type="SUPFAM" id="SSF50249">
    <property type="entry name" value="Nucleic acid-binding proteins"/>
    <property type="match status" value="1"/>
</dbReference>
<organism evidence="4 5">
    <name type="scientific">Lacihabitans soyangensis</name>
    <dbReference type="NCBI Taxonomy" id="869394"/>
    <lineage>
        <taxon>Bacteria</taxon>
        <taxon>Pseudomonadati</taxon>
        <taxon>Bacteroidota</taxon>
        <taxon>Cytophagia</taxon>
        <taxon>Cytophagales</taxon>
        <taxon>Leadbetterellaceae</taxon>
        <taxon>Lacihabitans</taxon>
    </lineage>
</organism>
<protein>
    <recommendedName>
        <fullName evidence="2 3">Single-stranded DNA-binding protein</fullName>
        <shortName evidence="2">SSB</shortName>
    </recommendedName>
</protein>
<dbReference type="InterPro" id="IPR011344">
    <property type="entry name" value="ssDNA-bd"/>
</dbReference>
<dbReference type="Pfam" id="PF00436">
    <property type="entry name" value="SSB"/>
    <property type="match status" value="1"/>
</dbReference>
<evidence type="ECO:0000256" key="1">
    <source>
        <dbReference type="ARBA" id="ARBA00023125"/>
    </source>
</evidence>